<name>A0AA96ES34_9VIRU</name>
<accession>A0AA96ES34</accession>
<reference evidence="2" key="1">
    <citation type="submission" date="2023-07" db="EMBL/GenBank/DDBJ databases">
        <authorList>
            <person name="Xia Y."/>
        </authorList>
    </citation>
    <scope>NUCLEOTIDE SEQUENCE</scope>
    <source>
        <strain evidence="2">E</strain>
    </source>
</reference>
<evidence type="ECO:0000256" key="1">
    <source>
        <dbReference type="SAM" id="Coils"/>
    </source>
</evidence>
<proteinExistence type="predicted"/>
<organism evidence="2">
    <name type="scientific">Marseillevirus sp</name>
    <dbReference type="NCBI Taxonomy" id="2809551"/>
    <lineage>
        <taxon>Viruses</taxon>
        <taxon>Varidnaviria</taxon>
        <taxon>Bamfordvirae</taxon>
        <taxon>Nucleocytoviricota</taxon>
        <taxon>Megaviricetes</taxon>
        <taxon>Pimascovirales</taxon>
        <taxon>Pimascovirales incertae sedis</taxon>
        <taxon>Marseilleviridae</taxon>
        <taxon>Marseillevirus</taxon>
    </lineage>
</organism>
<gene>
    <name evidence="2" type="ORF">MarDSR_013</name>
</gene>
<keyword evidence="1" id="KW-0175">Coiled coil</keyword>
<feature type="coiled-coil region" evidence="1">
    <location>
        <begin position="206"/>
        <end position="233"/>
    </location>
</feature>
<dbReference type="EMBL" id="OR343189">
    <property type="protein sequence ID" value="WNL50052.1"/>
    <property type="molecule type" value="Genomic_DNA"/>
</dbReference>
<sequence length="258" mass="30428">MAGSILFPKVLDILKEYLVEKQEVQIEIQEDMHIFTPFCGSLCYWQEDKNGAFREHPDSLWVSEEEMLDIIRKRLEEHRSLQTLYERRKRNVPGFHLESVLLPKVLSFLFEECCLGEGEITVSYAYTPGDSPSLEDLDENATWVTISLRGTKKVVCRWYEEFDGEEIRFSDEDELEPWERYEDAIKALKKSIKKSSVLFWPTLQKLRNSQKEIEELKEMVEYLRQKKREIKYAPGNVGANNAREHFEAFAKSPKEQTF</sequence>
<protein>
    <submittedName>
        <fullName evidence="2">Uncharacterized protein</fullName>
    </submittedName>
</protein>
<evidence type="ECO:0000313" key="2">
    <source>
        <dbReference type="EMBL" id="WNL50052.1"/>
    </source>
</evidence>